<evidence type="ECO:0000313" key="11">
    <source>
        <dbReference type="EMBL" id="KAK7694153.1"/>
    </source>
</evidence>
<sequence>MTRTRDVVAETRRVASYQLVTLLFTSFKSLFIAKSLSHMSTTTPNRLHQLLMQDEDVEKYVITLTSIAEALGLEDFSYTNCFERISRLSEDKLHLELSKLRLEQAETELKDHLAYMNHELALIRKWKEELNEVDLTEKTAMLERKKSMLSAKAKEYQKSLDSAETQIPEVPISITELSEMREGLRKKEQTLKEKRARLQAFQGLPPNLELARLELQGARQEQMQLIQLRERLLSVMASSVS</sequence>
<dbReference type="EMBL" id="JASBNA010000002">
    <property type="protein sequence ID" value="KAK7694153.1"/>
    <property type="molecule type" value="Genomic_DNA"/>
</dbReference>
<organism evidence="11 12">
    <name type="scientific">Cerrena zonata</name>
    <dbReference type="NCBI Taxonomy" id="2478898"/>
    <lineage>
        <taxon>Eukaryota</taxon>
        <taxon>Fungi</taxon>
        <taxon>Dikarya</taxon>
        <taxon>Basidiomycota</taxon>
        <taxon>Agaricomycotina</taxon>
        <taxon>Agaricomycetes</taxon>
        <taxon>Polyporales</taxon>
        <taxon>Cerrenaceae</taxon>
        <taxon>Cerrena</taxon>
    </lineage>
</organism>
<proteinExistence type="inferred from homology"/>
<keyword evidence="3" id="KW-0963">Cytoplasm</keyword>
<dbReference type="GO" id="GO:0005819">
    <property type="term" value="C:spindle"/>
    <property type="evidence" value="ECO:0007669"/>
    <property type="project" value="UniProtKB-SubCell"/>
</dbReference>
<dbReference type="AlphaFoldDB" id="A0AAW0GKN6"/>
<evidence type="ECO:0000256" key="6">
    <source>
        <dbReference type="ARBA" id="ARBA00022776"/>
    </source>
</evidence>
<dbReference type="Proteomes" id="UP001385951">
    <property type="component" value="Unassembled WGS sequence"/>
</dbReference>
<dbReference type="GO" id="GO:0051225">
    <property type="term" value="P:spindle assembly"/>
    <property type="evidence" value="ECO:0007669"/>
    <property type="project" value="InterPro"/>
</dbReference>
<name>A0AAW0GKN6_9APHY</name>
<keyword evidence="8" id="KW-0206">Cytoskeleton</keyword>
<comment type="caution">
    <text evidence="11">The sequence shown here is derived from an EMBL/GenBank/DDBJ whole genome shotgun (WGS) entry which is preliminary data.</text>
</comment>
<evidence type="ECO:0000256" key="4">
    <source>
        <dbReference type="ARBA" id="ARBA00022618"/>
    </source>
</evidence>
<keyword evidence="5" id="KW-0493">Microtubule</keyword>
<evidence type="ECO:0000256" key="9">
    <source>
        <dbReference type="ARBA" id="ARBA00023306"/>
    </source>
</evidence>
<evidence type="ECO:0000313" key="12">
    <source>
        <dbReference type="Proteomes" id="UP001385951"/>
    </source>
</evidence>
<keyword evidence="4" id="KW-0132">Cell division</keyword>
<dbReference type="PANTHER" id="PTHR31570">
    <property type="entry name" value="HAUS AUGMIN-LIKE COMPLEX SUBUNIT 1"/>
    <property type="match status" value="1"/>
</dbReference>
<keyword evidence="12" id="KW-1185">Reference proteome</keyword>
<gene>
    <name evidence="11" type="ORF">QCA50_001333</name>
</gene>
<dbReference type="InterPro" id="IPR026243">
    <property type="entry name" value="HAUS1"/>
</dbReference>
<evidence type="ECO:0000256" key="8">
    <source>
        <dbReference type="ARBA" id="ARBA00023212"/>
    </source>
</evidence>
<keyword evidence="6" id="KW-0498">Mitosis</keyword>
<dbReference type="GO" id="GO:0051301">
    <property type="term" value="P:cell division"/>
    <property type="evidence" value="ECO:0007669"/>
    <property type="project" value="UniProtKB-KW"/>
</dbReference>
<keyword evidence="9" id="KW-0131">Cell cycle</keyword>
<dbReference type="GO" id="GO:0005874">
    <property type="term" value="C:microtubule"/>
    <property type="evidence" value="ECO:0007669"/>
    <property type="project" value="UniProtKB-KW"/>
</dbReference>
<evidence type="ECO:0000256" key="10">
    <source>
        <dbReference type="SAM" id="Coils"/>
    </source>
</evidence>
<dbReference type="PANTHER" id="PTHR31570:SF1">
    <property type="entry name" value="HAUS AUGMIN-LIKE COMPLEX SUBUNIT 1"/>
    <property type="match status" value="1"/>
</dbReference>
<evidence type="ECO:0000256" key="7">
    <source>
        <dbReference type="ARBA" id="ARBA00023054"/>
    </source>
</evidence>
<dbReference type="GO" id="GO:0070652">
    <property type="term" value="C:HAUS complex"/>
    <property type="evidence" value="ECO:0007669"/>
    <property type="project" value="InterPro"/>
</dbReference>
<evidence type="ECO:0000256" key="1">
    <source>
        <dbReference type="ARBA" id="ARBA00004186"/>
    </source>
</evidence>
<reference evidence="11 12" key="1">
    <citation type="submission" date="2022-09" db="EMBL/GenBank/DDBJ databases">
        <authorList>
            <person name="Palmer J.M."/>
        </authorList>
    </citation>
    <scope>NUCLEOTIDE SEQUENCE [LARGE SCALE GENOMIC DNA]</scope>
    <source>
        <strain evidence="11 12">DSM 7382</strain>
    </source>
</reference>
<keyword evidence="7 10" id="KW-0175">Coiled coil</keyword>
<accession>A0AAW0GKN6</accession>
<evidence type="ECO:0000256" key="3">
    <source>
        <dbReference type="ARBA" id="ARBA00022490"/>
    </source>
</evidence>
<comment type="similarity">
    <text evidence="2">Belongs to the HAUS1 family.</text>
</comment>
<evidence type="ECO:0000256" key="5">
    <source>
        <dbReference type="ARBA" id="ARBA00022701"/>
    </source>
</evidence>
<feature type="coiled-coil region" evidence="10">
    <location>
        <begin position="146"/>
        <end position="204"/>
    </location>
</feature>
<protein>
    <submittedName>
        <fullName evidence="11">Uncharacterized protein</fullName>
    </submittedName>
</protein>
<dbReference type="GO" id="GO:0005829">
    <property type="term" value="C:cytosol"/>
    <property type="evidence" value="ECO:0007669"/>
    <property type="project" value="TreeGrafter"/>
</dbReference>
<dbReference type="Pfam" id="PF25762">
    <property type="entry name" value="HAUS1"/>
    <property type="match status" value="1"/>
</dbReference>
<evidence type="ECO:0000256" key="2">
    <source>
        <dbReference type="ARBA" id="ARBA00005479"/>
    </source>
</evidence>
<comment type="subcellular location">
    <subcellularLocation>
        <location evidence="1">Cytoplasm</location>
        <location evidence="1">Cytoskeleton</location>
        <location evidence="1">Spindle</location>
    </subcellularLocation>
</comment>